<keyword evidence="3" id="KW-1185">Reference proteome</keyword>
<dbReference type="SUPFAM" id="SSF55729">
    <property type="entry name" value="Acyl-CoA N-acyltransferases (Nat)"/>
    <property type="match status" value="1"/>
</dbReference>
<proteinExistence type="predicted"/>
<evidence type="ECO:0000313" key="3">
    <source>
        <dbReference type="Proteomes" id="UP000327497"/>
    </source>
</evidence>
<dbReference type="Proteomes" id="UP000327497">
    <property type="component" value="Segment"/>
</dbReference>
<reference evidence="2 3" key="1">
    <citation type="journal article" date="2019" name="Virus Res.">
        <title>Genomic characterization of a novel virulent phage infecting the Aeromonas hydrophila isolated from rainbow trout (Oncorhynchus mykiss).</title>
        <authorList>
            <person name="Cao Y."/>
            <person name="Li S."/>
            <person name="Wang D."/>
            <person name="Zhao J."/>
            <person name="Xu L."/>
            <person name="Liu H."/>
            <person name="Lu T."/>
            <person name="Mou Z."/>
        </authorList>
    </citation>
    <scope>NUCLEOTIDE SEQUENCE [LARGE SCALE GENOMIC DNA]</scope>
</reference>
<name>A0A5J6A2H8_9CAUD</name>
<dbReference type="InterPro" id="IPR016181">
    <property type="entry name" value="Acyl_CoA_acyltransferase"/>
</dbReference>
<dbReference type="PROSITE" id="PS51186">
    <property type="entry name" value="GNAT"/>
    <property type="match status" value="1"/>
</dbReference>
<dbReference type="Pfam" id="PF00583">
    <property type="entry name" value="Acetyltransf_1"/>
    <property type="match status" value="1"/>
</dbReference>
<evidence type="ECO:0000313" key="2">
    <source>
        <dbReference type="EMBL" id="QBJ01044.1"/>
    </source>
</evidence>
<dbReference type="InterPro" id="IPR000182">
    <property type="entry name" value="GNAT_dom"/>
</dbReference>
<dbReference type="GO" id="GO:0016747">
    <property type="term" value="F:acyltransferase activity, transferring groups other than amino-acyl groups"/>
    <property type="evidence" value="ECO:0007669"/>
    <property type="project" value="InterPro"/>
</dbReference>
<dbReference type="EMBL" id="MK455769">
    <property type="protein sequence ID" value="QBJ01044.1"/>
    <property type="molecule type" value="Genomic_DNA"/>
</dbReference>
<dbReference type="Gene3D" id="3.40.630.30">
    <property type="match status" value="1"/>
</dbReference>
<accession>A0A5J6A2H8</accession>
<organism evidence="2 3">
    <name type="scientific">Aeromonas phage MJG</name>
    <dbReference type="NCBI Taxonomy" id="2510451"/>
    <lineage>
        <taxon>Viruses</taxon>
        <taxon>Duplodnaviria</taxon>
        <taxon>Heunggongvirae</taxon>
        <taxon>Uroviricota</taxon>
        <taxon>Caudoviricetes</taxon>
        <taxon>Autographivirales</taxon>
        <taxon>Autosignataviridae</taxon>
        <taxon>Colwellvirinae</taxon>
        <taxon>Daolivirus</taxon>
        <taxon>Daolivirus MJG</taxon>
    </lineage>
</organism>
<feature type="domain" description="N-acetyltransferase" evidence="1">
    <location>
        <begin position="1"/>
        <end position="149"/>
    </location>
</feature>
<sequence length="149" mass="16837">MIVRQATMLDILTLAQLAADYSEEAKKHSNFPFDAEYAMNSMARSLMTDGAAFICFRDNEPVGFLWGFLSTLPWSRAKIAFDVILYVKPECRGGRSALKLFSAYEEWAKKNGAVEIQISVASGIHEEATGRLYERLGYNHLGTQYRKEL</sequence>
<protein>
    <recommendedName>
        <fullName evidence="1">N-acetyltransferase domain-containing protein</fullName>
    </recommendedName>
</protein>
<evidence type="ECO:0000259" key="1">
    <source>
        <dbReference type="PROSITE" id="PS51186"/>
    </source>
</evidence>
<dbReference type="CDD" id="cd04301">
    <property type="entry name" value="NAT_SF"/>
    <property type="match status" value="1"/>
</dbReference>